<feature type="region of interest" description="Disordered" evidence="6">
    <location>
        <begin position="1"/>
        <end position="20"/>
    </location>
</feature>
<dbReference type="Gene3D" id="3.30.200.20">
    <property type="entry name" value="Phosphorylase Kinase, domain 1"/>
    <property type="match status" value="1"/>
</dbReference>
<evidence type="ECO:0000313" key="9">
    <source>
        <dbReference type="Proteomes" id="UP001501323"/>
    </source>
</evidence>
<evidence type="ECO:0000259" key="7">
    <source>
        <dbReference type="PROSITE" id="PS50011"/>
    </source>
</evidence>
<evidence type="ECO:0000256" key="3">
    <source>
        <dbReference type="ARBA" id="ARBA00022777"/>
    </source>
</evidence>
<dbReference type="InterPro" id="IPR016187">
    <property type="entry name" value="CTDL_fold"/>
</dbReference>
<name>A0ABP9E2U0_9GAMM</name>
<organism evidence="8 9">
    <name type="scientific">Luteimonas vadosa</name>
    <dbReference type="NCBI Taxonomy" id="1165507"/>
    <lineage>
        <taxon>Bacteria</taxon>
        <taxon>Pseudomonadati</taxon>
        <taxon>Pseudomonadota</taxon>
        <taxon>Gammaproteobacteria</taxon>
        <taxon>Lysobacterales</taxon>
        <taxon>Lysobacteraceae</taxon>
        <taxon>Luteimonas</taxon>
    </lineage>
</organism>
<evidence type="ECO:0000256" key="5">
    <source>
        <dbReference type="PROSITE-ProRule" id="PRU10141"/>
    </source>
</evidence>
<feature type="binding site" evidence="5">
    <location>
        <position position="54"/>
    </location>
    <ligand>
        <name>ATP</name>
        <dbReference type="ChEBI" id="CHEBI:30616"/>
    </ligand>
</feature>
<keyword evidence="1" id="KW-0808">Transferase</keyword>
<dbReference type="InterPro" id="IPR011009">
    <property type="entry name" value="Kinase-like_dom_sf"/>
</dbReference>
<dbReference type="SUPFAM" id="SSF56112">
    <property type="entry name" value="Protein kinase-like (PK-like)"/>
    <property type="match status" value="1"/>
</dbReference>
<evidence type="ECO:0000256" key="6">
    <source>
        <dbReference type="SAM" id="MobiDB-lite"/>
    </source>
</evidence>
<dbReference type="Proteomes" id="UP001501323">
    <property type="component" value="Unassembled WGS sequence"/>
</dbReference>
<dbReference type="PROSITE" id="PS00107">
    <property type="entry name" value="PROTEIN_KINASE_ATP"/>
    <property type="match status" value="1"/>
</dbReference>
<dbReference type="InterPro" id="IPR017441">
    <property type="entry name" value="Protein_kinase_ATP_BS"/>
</dbReference>
<dbReference type="InterPro" id="IPR042095">
    <property type="entry name" value="SUMF_sf"/>
</dbReference>
<dbReference type="InterPro" id="IPR005532">
    <property type="entry name" value="SUMF_dom"/>
</dbReference>
<keyword evidence="3" id="KW-0418">Kinase</keyword>
<dbReference type="Gene3D" id="3.90.1580.10">
    <property type="entry name" value="paralog of FGE (formylglycine-generating enzyme)"/>
    <property type="match status" value="1"/>
</dbReference>
<evidence type="ECO:0000256" key="2">
    <source>
        <dbReference type="ARBA" id="ARBA00022741"/>
    </source>
</evidence>
<dbReference type="EMBL" id="BAABJY010000002">
    <property type="protein sequence ID" value="GAA4866857.1"/>
    <property type="molecule type" value="Genomic_DNA"/>
</dbReference>
<evidence type="ECO:0000256" key="1">
    <source>
        <dbReference type="ARBA" id="ARBA00022679"/>
    </source>
</evidence>
<protein>
    <recommendedName>
        <fullName evidence="7">Protein kinase domain-containing protein</fullName>
    </recommendedName>
</protein>
<dbReference type="InterPro" id="IPR000719">
    <property type="entry name" value="Prot_kinase_dom"/>
</dbReference>
<feature type="compositionally biased region" description="Polar residues" evidence="6">
    <location>
        <begin position="1"/>
        <end position="10"/>
    </location>
</feature>
<dbReference type="RefSeq" id="WP_345295237.1">
    <property type="nucleotide sequence ID" value="NZ_BAABJY010000002.1"/>
</dbReference>
<keyword evidence="2 5" id="KW-0547">Nucleotide-binding</keyword>
<dbReference type="Pfam" id="PF00069">
    <property type="entry name" value="Pkinase"/>
    <property type="match status" value="1"/>
</dbReference>
<evidence type="ECO:0000313" key="8">
    <source>
        <dbReference type="EMBL" id="GAA4866857.1"/>
    </source>
</evidence>
<dbReference type="CDD" id="cd14014">
    <property type="entry name" value="STKc_PknB_like"/>
    <property type="match status" value="1"/>
</dbReference>
<dbReference type="SMART" id="SM00220">
    <property type="entry name" value="S_TKc"/>
    <property type="match status" value="1"/>
</dbReference>
<gene>
    <name evidence="8" type="ORF">GCM10023332_18880</name>
</gene>
<dbReference type="PROSITE" id="PS50011">
    <property type="entry name" value="PROTEIN_KINASE_DOM"/>
    <property type="match status" value="1"/>
</dbReference>
<evidence type="ECO:0000256" key="4">
    <source>
        <dbReference type="ARBA" id="ARBA00022840"/>
    </source>
</evidence>
<dbReference type="PANTHER" id="PTHR43289">
    <property type="entry name" value="MITOGEN-ACTIVATED PROTEIN KINASE KINASE KINASE 20-RELATED"/>
    <property type="match status" value="1"/>
</dbReference>
<feature type="domain" description="Protein kinase" evidence="7">
    <location>
        <begin position="25"/>
        <end position="283"/>
    </location>
</feature>
<dbReference type="Gene3D" id="1.10.510.10">
    <property type="entry name" value="Transferase(Phosphotransferase) domain 1"/>
    <property type="match status" value="1"/>
</dbReference>
<dbReference type="SUPFAM" id="SSF56436">
    <property type="entry name" value="C-type lectin-like"/>
    <property type="match status" value="1"/>
</dbReference>
<keyword evidence="4 5" id="KW-0067">ATP-binding</keyword>
<accession>A0ABP9E2U0</accession>
<keyword evidence="9" id="KW-1185">Reference proteome</keyword>
<dbReference type="InterPro" id="IPR008271">
    <property type="entry name" value="Ser/Thr_kinase_AS"/>
</dbReference>
<dbReference type="PANTHER" id="PTHR43289:SF6">
    <property type="entry name" value="SERINE_THREONINE-PROTEIN KINASE NEKL-3"/>
    <property type="match status" value="1"/>
</dbReference>
<dbReference type="Pfam" id="PF03781">
    <property type="entry name" value="FGE-sulfatase"/>
    <property type="match status" value="1"/>
</dbReference>
<sequence length="686" mass="74377">MSESTHTGNDPGQGDQADLPQIPGYRVLRVLGTGGMSTIYLGEQRSLRRQVAIKVMLPEALTDEIGRRRFENEARTIARLEHPHIVGIHEVGRTRDDGLPYYVMPYLARGHLGQRDLKGNEQRIRATLRALLSALAYAHSRGVIHRDVKPENVLFDESERPLLADFGIALHRGYGSRVTSTGTAVGSTAYMAPEQARGTEVDFRADLYSVGVLAWEMLTGELPFKAADALSMAVMHAQDPVPRLPPPLRHWQGFIDKSMAKSPRRRYQDAAQMLAAVDRVPLASTNLLHGLGKRWQPAVAKLRKLPPMAWVGAVVVLAAGIGLLSRSGEGEHRFFRAQPGAVRTSALPSPAAVGGSVTGSPDDALLRAAPESTAELLVAQGEEQLRAGRLTAPAGNNAHDSLLAAWQSDPSHLRLAPALDKLIEAMGREAAQRLGDGQVTRARELVAQADRLAAATARKDGAALRNVRSRVLEAFGRHVDRAGRSFDRQAALDAIADADKFGLPARDVAALRARAQRIPSVGDVLPDPSGRMQLVRSGDDLLAASMRPVSRGEYSAFASATGRKETLCRERASLLRIVARRSWQTPGFEQGAADPVVCVSWQDASAYAEWLGRRHGTRYRLPSATEARQLPAGDGARAVAEWARDCSGGCGNRLVSGRSWRGDQGTRPLDASRGYDDVGFRLVREP</sequence>
<dbReference type="PROSITE" id="PS00108">
    <property type="entry name" value="PROTEIN_KINASE_ST"/>
    <property type="match status" value="1"/>
</dbReference>
<comment type="caution">
    <text evidence="8">The sequence shown here is derived from an EMBL/GenBank/DDBJ whole genome shotgun (WGS) entry which is preliminary data.</text>
</comment>
<reference evidence="9" key="1">
    <citation type="journal article" date="2019" name="Int. J. Syst. Evol. Microbiol.">
        <title>The Global Catalogue of Microorganisms (GCM) 10K type strain sequencing project: providing services to taxonomists for standard genome sequencing and annotation.</title>
        <authorList>
            <consortium name="The Broad Institute Genomics Platform"/>
            <consortium name="The Broad Institute Genome Sequencing Center for Infectious Disease"/>
            <person name="Wu L."/>
            <person name="Ma J."/>
        </authorList>
    </citation>
    <scope>NUCLEOTIDE SEQUENCE [LARGE SCALE GENOMIC DNA]</scope>
    <source>
        <strain evidence="9">JCM 18392</strain>
    </source>
</reference>
<proteinExistence type="predicted"/>